<dbReference type="RefSeq" id="WP_153724624.1">
    <property type="nucleotide sequence ID" value="NZ_CP045875.1"/>
</dbReference>
<dbReference type="AlphaFoldDB" id="A0A5Q2MYX1"/>
<dbReference type="InterPro" id="IPR012854">
    <property type="entry name" value="Cu_amine_oxidase-like_N"/>
</dbReference>
<dbReference type="Gene3D" id="3.30.457.10">
    <property type="entry name" value="Copper amine oxidase-like, N-terminal domain"/>
    <property type="match status" value="1"/>
</dbReference>
<dbReference type="SUPFAM" id="SSF55383">
    <property type="entry name" value="Copper amine oxidase, domain N"/>
    <property type="match status" value="1"/>
</dbReference>
<evidence type="ECO:0000313" key="4">
    <source>
        <dbReference type="EMBL" id="QGG47191.1"/>
    </source>
</evidence>
<accession>A0A5Q2MYX1</accession>
<evidence type="ECO:0000259" key="3">
    <source>
        <dbReference type="Pfam" id="PF07833"/>
    </source>
</evidence>
<dbReference type="Proteomes" id="UP000366051">
    <property type="component" value="Chromosome"/>
</dbReference>
<proteinExistence type="predicted"/>
<dbReference type="Pfam" id="PF07833">
    <property type="entry name" value="Cu_amine_oxidN1"/>
    <property type="match status" value="1"/>
</dbReference>
<sequence>MKIQKVKYLVAGFLLGASLTVGTAVLATSINTVTAFEDKNIRFYFNEEKKEVAQDYTTLIYENRTYVPARFIAENLGVQVQWDDLNRAVRITTEPCELSEEKEVIEEPQDDQKEEVKAPSIEDKQPAGDYRELPLSRYFRDMELHVQSVILGDGYPASNVYTRVYLTLENTDSIPLNLQQRKTRAIIDGKEYTAQNIPGAEQDRKWYNDLYRSDKVEGYIALPPIPKDAQKMRLYLYVLSNDHTQTEREIQFDISLDLN</sequence>
<dbReference type="EMBL" id="CP045875">
    <property type="protein sequence ID" value="QGG47191.1"/>
    <property type="molecule type" value="Genomic_DNA"/>
</dbReference>
<feature type="region of interest" description="Disordered" evidence="1">
    <location>
        <begin position="99"/>
        <end position="127"/>
    </location>
</feature>
<reference evidence="5" key="1">
    <citation type="submission" date="2019-11" db="EMBL/GenBank/DDBJ databases">
        <title>Genome sequence of Heliorestis convoluta strain HH, an alkaliphilic and minimalistic phototrophic bacterium from a soda lake in Egypt.</title>
        <authorList>
            <person name="Dewey E.D."/>
            <person name="Stokes L.M."/>
            <person name="Burchell B.M."/>
            <person name="Shaffer K.N."/>
            <person name="Huntington A.M."/>
            <person name="Baker J.M."/>
            <person name="Nadendla S."/>
            <person name="Giglio M.G."/>
            <person name="Touchman J.W."/>
            <person name="Blankenship R.E."/>
            <person name="Madigan M.T."/>
            <person name="Sattley W.M."/>
        </authorList>
    </citation>
    <scope>NUCLEOTIDE SEQUENCE [LARGE SCALE GENOMIC DNA]</scope>
    <source>
        <strain evidence="5">HH</strain>
    </source>
</reference>
<evidence type="ECO:0000256" key="1">
    <source>
        <dbReference type="SAM" id="MobiDB-lite"/>
    </source>
</evidence>
<gene>
    <name evidence="4" type="ORF">FTV88_1039</name>
</gene>
<dbReference type="OrthoDB" id="9783944at2"/>
<keyword evidence="5" id="KW-1185">Reference proteome</keyword>
<feature type="chain" id="PRO_5039410178" evidence="2">
    <location>
        <begin position="24"/>
        <end position="259"/>
    </location>
</feature>
<dbReference type="InterPro" id="IPR036582">
    <property type="entry name" value="Mao_N_sf"/>
</dbReference>
<feature type="compositionally biased region" description="Acidic residues" evidence="1">
    <location>
        <begin position="99"/>
        <end position="109"/>
    </location>
</feature>
<dbReference type="KEGG" id="hcv:FTV88_1039"/>
<protein>
    <submittedName>
        <fullName evidence="4">Copper amine oxidase N-terminal domain-containing protein</fullName>
    </submittedName>
</protein>
<feature type="compositionally biased region" description="Basic and acidic residues" evidence="1">
    <location>
        <begin position="110"/>
        <end position="127"/>
    </location>
</feature>
<feature type="domain" description="Copper amine oxidase-like N-terminal" evidence="3">
    <location>
        <begin position="25"/>
        <end position="91"/>
    </location>
</feature>
<name>A0A5Q2MYX1_9FIRM</name>
<evidence type="ECO:0000313" key="5">
    <source>
        <dbReference type="Proteomes" id="UP000366051"/>
    </source>
</evidence>
<evidence type="ECO:0000256" key="2">
    <source>
        <dbReference type="SAM" id="SignalP"/>
    </source>
</evidence>
<feature type="signal peptide" evidence="2">
    <location>
        <begin position="1"/>
        <end position="23"/>
    </location>
</feature>
<organism evidence="4 5">
    <name type="scientific">Heliorestis convoluta</name>
    <dbReference type="NCBI Taxonomy" id="356322"/>
    <lineage>
        <taxon>Bacteria</taxon>
        <taxon>Bacillati</taxon>
        <taxon>Bacillota</taxon>
        <taxon>Clostridia</taxon>
        <taxon>Eubacteriales</taxon>
        <taxon>Heliobacteriaceae</taxon>
        <taxon>Heliorestis</taxon>
    </lineage>
</organism>
<keyword evidence="2" id="KW-0732">Signal</keyword>